<dbReference type="PANTHER" id="PTHR12993:SF30">
    <property type="entry name" value="N-ACETYL-ALPHA-D-GLUCOSAMINYL L-MALATE DEACETYLASE 1"/>
    <property type="match status" value="1"/>
</dbReference>
<dbReference type="Proteomes" id="UP001198862">
    <property type="component" value="Unassembled WGS sequence"/>
</dbReference>
<evidence type="ECO:0000256" key="2">
    <source>
        <dbReference type="SAM" id="MobiDB-lite"/>
    </source>
</evidence>
<gene>
    <name evidence="4" type="ORF">LJ725_24420</name>
</gene>
<evidence type="ECO:0000256" key="1">
    <source>
        <dbReference type="PROSITE-ProRule" id="PRU00169"/>
    </source>
</evidence>
<feature type="modified residue" description="4-aspartylphosphate" evidence="1">
    <location>
        <position position="72"/>
    </location>
</feature>
<dbReference type="SUPFAM" id="SSF102588">
    <property type="entry name" value="LmbE-like"/>
    <property type="match status" value="1"/>
</dbReference>
<feature type="region of interest" description="Disordered" evidence="2">
    <location>
        <begin position="345"/>
        <end position="367"/>
    </location>
</feature>
<proteinExistence type="predicted"/>
<dbReference type="RefSeq" id="WP_230553554.1">
    <property type="nucleotide sequence ID" value="NZ_JAJISD010000013.1"/>
</dbReference>
<keyword evidence="5" id="KW-1185">Reference proteome</keyword>
<dbReference type="InterPro" id="IPR003737">
    <property type="entry name" value="GlcNAc_PI_deacetylase-related"/>
</dbReference>
<reference evidence="4 5" key="1">
    <citation type="submission" date="2021-11" db="EMBL/GenBank/DDBJ databases">
        <authorList>
            <person name="Lee D.-H."/>
            <person name="Kim S.-B."/>
        </authorList>
    </citation>
    <scope>NUCLEOTIDE SEQUENCE [LARGE SCALE GENOMIC DNA]</scope>
    <source>
        <strain evidence="4 5">KCTC 52223</strain>
    </source>
</reference>
<comment type="caution">
    <text evidence="4">The sequence shown here is derived from an EMBL/GenBank/DDBJ whole genome shotgun (WGS) entry which is preliminary data.</text>
</comment>
<dbReference type="Pfam" id="PF02585">
    <property type="entry name" value="PIG-L"/>
    <property type="match status" value="1"/>
</dbReference>
<feature type="compositionally biased region" description="Basic and acidic residues" evidence="2">
    <location>
        <begin position="357"/>
        <end position="367"/>
    </location>
</feature>
<evidence type="ECO:0000313" key="5">
    <source>
        <dbReference type="Proteomes" id="UP001198862"/>
    </source>
</evidence>
<dbReference type="Gene3D" id="3.40.50.10320">
    <property type="entry name" value="LmbE-like"/>
    <property type="match status" value="1"/>
</dbReference>
<evidence type="ECO:0000259" key="3">
    <source>
        <dbReference type="PROSITE" id="PS50110"/>
    </source>
</evidence>
<feature type="domain" description="Response regulatory" evidence="3">
    <location>
        <begin position="22"/>
        <end position="135"/>
    </location>
</feature>
<evidence type="ECO:0000313" key="4">
    <source>
        <dbReference type="EMBL" id="MCC8432132.1"/>
    </source>
</evidence>
<dbReference type="Gene3D" id="3.40.50.2300">
    <property type="match status" value="1"/>
</dbReference>
<sequence length="367" mass="40627">MKKPPQPNQLRMVKAPVKEPLNILFVDDDESDAALGRLRLSTERNLHVGYVTAASDAERMMAEREWDVVAVDPSIAGGFEFLKQTKTLNRYSSTLVVVRSNCPEAIRMAVQCRIECLMFKPVNVEHFTDQVLQLAAEARRRRQRQQRRVLAIGAHPDDVEIGCGGTLAKHRTDGDAVAILTLSRGAAGGDTNARTQEARNAAALLGARLEFGDFTDTLISEGTRTIELIEAAIREFRPTHVYTHAAEDTHQDHRAVHAATLVAARGVPNVYCYQAPSSTVDFRPNFFIDITPFIENKLRAIRAYDSQVNRSPLLQDDVILATARYWGRYAGHVLAEPMTVVRQRDSALDNTEGDAPSPRESRSAAAG</sequence>
<dbReference type="InterPro" id="IPR001789">
    <property type="entry name" value="Sig_transdc_resp-reg_receiver"/>
</dbReference>
<organism evidence="4 5">
    <name type="scientific">Reyranella aquatilis</name>
    <dbReference type="NCBI Taxonomy" id="2035356"/>
    <lineage>
        <taxon>Bacteria</taxon>
        <taxon>Pseudomonadati</taxon>
        <taxon>Pseudomonadota</taxon>
        <taxon>Alphaproteobacteria</taxon>
        <taxon>Hyphomicrobiales</taxon>
        <taxon>Reyranellaceae</taxon>
        <taxon>Reyranella</taxon>
    </lineage>
</organism>
<accession>A0ABS8L2G3</accession>
<dbReference type="SUPFAM" id="SSF52172">
    <property type="entry name" value="CheY-like"/>
    <property type="match status" value="1"/>
</dbReference>
<name>A0ABS8L2G3_9HYPH</name>
<dbReference type="InterPro" id="IPR024078">
    <property type="entry name" value="LmbE-like_dom_sf"/>
</dbReference>
<keyword evidence="1" id="KW-0597">Phosphoprotein</keyword>
<dbReference type="InterPro" id="IPR011006">
    <property type="entry name" value="CheY-like_superfamily"/>
</dbReference>
<dbReference type="PROSITE" id="PS50110">
    <property type="entry name" value="RESPONSE_REGULATORY"/>
    <property type="match status" value="1"/>
</dbReference>
<dbReference type="PANTHER" id="PTHR12993">
    <property type="entry name" value="N-ACETYLGLUCOSAMINYL-PHOSPHATIDYLINOSITOL DE-N-ACETYLASE-RELATED"/>
    <property type="match status" value="1"/>
</dbReference>
<dbReference type="EMBL" id="JAJISD010000013">
    <property type="protein sequence ID" value="MCC8432132.1"/>
    <property type="molecule type" value="Genomic_DNA"/>
</dbReference>
<protein>
    <submittedName>
        <fullName evidence="4">PIG-L family deacetylase</fullName>
    </submittedName>
</protein>